<feature type="transmembrane region" description="Helical" evidence="1">
    <location>
        <begin position="418"/>
        <end position="442"/>
    </location>
</feature>
<feature type="transmembrane region" description="Helical" evidence="1">
    <location>
        <begin position="491"/>
        <end position="518"/>
    </location>
</feature>
<sequence length="524" mass="53850">MIADLRHGGIVTATLATRRLRRLWPTPLLAQRTVVAVAFITVGLALGVGVWAGHVLRLIGVSAQTGAGVVILIGLVLGVGTGAIWGEVRPALIENRSWHVFADRGVSPPAYLLGRHVLGRFIRLVASSTGMLAALLVLDGAARSLDAWTWAAAALAGPGSASCGIVFALLRMPSARRSAALATTWALVAVAFAAVTVGWVGMWGSQAFGAVSGGQGVGVVVAAPAGPTAGLALCSLAAAVVVVVAFRQVRAIEWADIVGRADRVGGGRATALRTSRSFSGRRVAALALLDVRRGLRSFEWRVRPTLFTLFAMFLAIIALGALGGWLLAEPIRELTAQPVGATVVGGVCAGYGFVVFSSLAPWVSLDSDRRAVVLMRTLPGGIRSFAVTRAVSGSVVTAVAGAAFIGVLVGMTPLLPRAIGTAAIACAAVSVVAPTLACAVSMRYPQMEWKEASELGQRGWMRAAATYVVGIMIAIALSVASAVPWTQSSATLTVVVLVVGSPLVTAATTALLPTAIGVHHGPRR</sequence>
<feature type="transmembrane region" description="Helical" evidence="1">
    <location>
        <begin position="463"/>
        <end position="485"/>
    </location>
</feature>
<evidence type="ECO:0000313" key="2">
    <source>
        <dbReference type="EMBL" id="QLD11220.1"/>
    </source>
</evidence>
<name>A0A7D5JCT5_9MICO</name>
<keyword evidence="1" id="KW-0472">Membrane</keyword>
<feature type="transmembrane region" description="Helical" evidence="1">
    <location>
        <begin position="148"/>
        <end position="170"/>
    </location>
</feature>
<feature type="transmembrane region" description="Helical" evidence="1">
    <location>
        <begin position="29"/>
        <end position="53"/>
    </location>
</feature>
<evidence type="ECO:0000256" key="1">
    <source>
        <dbReference type="SAM" id="Phobius"/>
    </source>
</evidence>
<dbReference type="Proteomes" id="UP000509638">
    <property type="component" value="Chromosome"/>
</dbReference>
<dbReference type="AlphaFoldDB" id="A0A7D5JCT5"/>
<dbReference type="RefSeq" id="WP_178010989.1">
    <property type="nucleotide sequence ID" value="NZ_CP058316.1"/>
</dbReference>
<feature type="transmembrane region" description="Helical" evidence="1">
    <location>
        <begin position="121"/>
        <end position="142"/>
    </location>
</feature>
<feature type="transmembrane region" description="Helical" evidence="1">
    <location>
        <begin position="339"/>
        <end position="365"/>
    </location>
</feature>
<dbReference type="EMBL" id="CP058316">
    <property type="protein sequence ID" value="QLD11220.1"/>
    <property type="molecule type" value="Genomic_DNA"/>
</dbReference>
<gene>
    <name evidence="2" type="ORF">HW566_05185</name>
</gene>
<organism evidence="2 3">
    <name type="scientific">Microbacterium oleivorans</name>
    <dbReference type="NCBI Taxonomy" id="273677"/>
    <lineage>
        <taxon>Bacteria</taxon>
        <taxon>Bacillati</taxon>
        <taxon>Actinomycetota</taxon>
        <taxon>Actinomycetes</taxon>
        <taxon>Micrococcales</taxon>
        <taxon>Microbacteriaceae</taxon>
        <taxon>Microbacterium</taxon>
    </lineage>
</organism>
<feature type="transmembrane region" description="Helical" evidence="1">
    <location>
        <begin position="306"/>
        <end position="327"/>
    </location>
</feature>
<accession>A0A7D5JCT5</accession>
<feature type="transmembrane region" description="Helical" evidence="1">
    <location>
        <begin position="65"/>
        <end position="86"/>
    </location>
</feature>
<feature type="transmembrane region" description="Helical" evidence="1">
    <location>
        <begin position="386"/>
        <end position="412"/>
    </location>
</feature>
<keyword evidence="1" id="KW-0812">Transmembrane</keyword>
<proteinExistence type="predicted"/>
<feature type="transmembrane region" description="Helical" evidence="1">
    <location>
        <begin position="222"/>
        <end position="246"/>
    </location>
</feature>
<reference evidence="2 3" key="1">
    <citation type="submission" date="2020-06" db="EMBL/GenBank/DDBJ databases">
        <authorList>
            <person name="Jo H."/>
        </authorList>
    </citation>
    <scope>NUCLEOTIDE SEQUENCE [LARGE SCALE GENOMIC DNA]</scope>
    <source>
        <strain evidence="2 3">I46</strain>
    </source>
</reference>
<keyword evidence="1" id="KW-1133">Transmembrane helix</keyword>
<feature type="transmembrane region" description="Helical" evidence="1">
    <location>
        <begin position="182"/>
        <end position="202"/>
    </location>
</feature>
<protein>
    <submittedName>
        <fullName evidence="2">Uncharacterized protein</fullName>
    </submittedName>
</protein>
<evidence type="ECO:0000313" key="3">
    <source>
        <dbReference type="Proteomes" id="UP000509638"/>
    </source>
</evidence>